<dbReference type="InterPro" id="IPR043128">
    <property type="entry name" value="Rev_trsase/Diguanyl_cyclase"/>
</dbReference>
<comment type="caution">
    <text evidence="5">The sequence shown here is derived from an EMBL/GenBank/DDBJ whole genome shotgun (WGS) entry which is preliminary data.</text>
</comment>
<dbReference type="Gene3D" id="3.30.70.270">
    <property type="match status" value="1"/>
</dbReference>
<dbReference type="GO" id="GO:0005697">
    <property type="term" value="C:telomerase holoenzyme complex"/>
    <property type="evidence" value="ECO:0007669"/>
    <property type="project" value="TreeGrafter"/>
</dbReference>
<evidence type="ECO:0000256" key="1">
    <source>
        <dbReference type="ARBA" id="ARBA00023161"/>
    </source>
</evidence>
<feature type="domain" description="DNA/RNA-binding" evidence="3">
    <location>
        <begin position="415"/>
        <end position="597"/>
    </location>
</feature>
<dbReference type="Gene3D" id="3.40.50.1010">
    <property type="entry name" value="5'-nuclease"/>
    <property type="match status" value="1"/>
</dbReference>
<dbReference type="InterPro" id="IPR002716">
    <property type="entry name" value="PIN_dom"/>
</dbReference>
<dbReference type="EMBL" id="JAVRJZ010000017">
    <property type="protein sequence ID" value="KAK2710349.1"/>
    <property type="molecule type" value="Genomic_DNA"/>
</dbReference>
<sequence length="994" mass="112137">MFSGKVKFAEIFTVRQTLKIVFYPDNSSSILRSIKAESTYNTTALNQYDSRDEAFIILNLNNQIPVQFKLDIGAQANILTARYFDTIKPPVEIKPTAQKQTSYCGSRIPVRGTCQVMGSYQSQVPSKLQFYLVKTNSVPIQGFRSSIDQNLVKLVLNVNKPTETNINNTIEQFKDVFEGIGKLEDTEASLMTSFNTMHDRYHFKRMPFGIISAKDEFQRKIKKTFEDLEGFVVIVDNLLIYRATIEEHDKNALDIAKKVDAKNKDLKNIEDLLLPSFLDGKRQLTDTFLGLVKNQELDGLGRIEEAVWRKAFYEPYTLGKQFLLKAGKLETHSGILKAHLYSGVAFYSQLLELVIASSHHQTGNLKSLKDTGRKEGPSEDSEDSHADTIHRIHLYLGDIYRYLYGLGVLSAHSLAIDHYLEALETIPENGLPHNQLAALFSEENNGLTTIYHYMACMSSKTKFEGGEKNLAAKAEEVAATKFQANLQDSQLERLLIGFSLVSSTFMGIKTNQDISQLCQFTLKDLHEILKAPKQMDQERDERTDLSPEILIQMAAMCCFVLHKNSTKKKDFDSQLALAFCLAYLSELLDGILREISDIMPEIPTEIPKPVPAKTKSRRRRQRRLSLEREESSGSEVESELESESSESDSSSDFELEESDSESESKNIILKEYQKSQLAARIQNSSFAAPLSLMCFFLHRLEQTVSGTGPGALPLWFRLTKLANALKEVATAPENGKSLSEDWFLSPVLGQIQTSCFSDDFKLRINRIRSFVKLLSVLPDTGVTFDVGSGYFFSKEKPDEIKPEERKLDEDKARTMATMWLKSEVSALENQLVSASCLVVDTSVMLKQLRIIIKLSKRFIIVVPTAVIGQLDRAKKHNPDAREAIRWLEQEFQRGSRSVRPQRHGARKSLPAVKYPKRKEKMAWSFYQILECCLYLKETMGSENSEVTLLIGESVPTFSSQLPGKSPQGLCASIGVTLKTAQDFIKATEPSNVEK</sequence>
<dbReference type="PANTHER" id="PTHR15696">
    <property type="entry name" value="SMG-7 SUPPRESSOR WITH MORPHOLOGICAL EFFECT ON GENITALIA PROTEIN 7"/>
    <property type="match status" value="1"/>
</dbReference>
<dbReference type="InterPro" id="IPR011990">
    <property type="entry name" value="TPR-like_helical_dom_sf"/>
</dbReference>
<evidence type="ECO:0000313" key="5">
    <source>
        <dbReference type="EMBL" id="KAK2710349.1"/>
    </source>
</evidence>
<feature type="region of interest" description="Disordered" evidence="2">
    <location>
        <begin position="603"/>
        <end position="664"/>
    </location>
</feature>
<dbReference type="Proteomes" id="UP001187531">
    <property type="component" value="Unassembled WGS sequence"/>
</dbReference>
<dbReference type="GO" id="GO:0042162">
    <property type="term" value="F:telomeric DNA binding"/>
    <property type="evidence" value="ECO:0007669"/>
    <property type="project" value="TreeGrafter"/>
</dbReference>
<organism evidence="5 6">
    <name type="scientific">Artemia franciscana</name>
    <name type="common">Brine shrimp</name>
    <name type="synonym">Artemia sanfranciscana</name>
    <dbReference type="NCBI Taxonomy" id="6661"/>
    <lineage>
        <taxon>Eukaryota</taxon>
        <taxon>Metazoa</taxon>
        <taxon>Ecdysozoa</taxon>
        <taxon>Arthropoda</taxon>
        <taxon>Crustacea</taxon>
        <taxon>Branchiopoda</taxon>
        <taxon>Anostraca</taxon>
        <taxon>Artemiidae</taxon>
        <taxon>Artemia</taxon>
    </lineage>
</organism>
<feature type="compositionally biased region" description="Basic and acidic residues" evidence="2">
    <location>
        <begin position="367"/>
        <end position="384"/>
    </location>
</feature>
<accession>A0AA88HNI5</accession>
<feature type="region of interest" description="Disordered" evidence="2">
    <location>
        <begin position="364"/>
        <end position="384"/>
    </location>
</feature>
<dbReference type="SUPFAM" id="SSF56672">
    <property type="entry name" value="DNA/RNA polymerases"/>
    <property type="match status" value="1"/>
</dbReference>
<dbReference type="InterPro" id="IPR045153">
    <property type="entry name" value="Est1/Ebs1-like"/>
</dbReference>
<feature type="compositionally biased region" description="Acidic residues" evidence="2">
    <location>
        <begin position="636"/>
        <end position="661"/>
    </location>
</feature>
<evidence type="ECO:0000256" key="2">
    <source>
        <dbReference type="SAM" id="MobiDB-lite"/>
    </source>
</evidence>
<dbReference type="AlphaFoldDB" id="A0AA88HNI5"/>
<keyword evidence="6" id="KW-1185">Reference proteome</keyword>
<evidence type="ECO:0000259" key="4">
    <source>
        <dbReference type="Pfam" id="PF13638"/>
    </source>
</evidence>
<evidence type="ECO:0000313" key="6">
    <source>
        <dbReference type="Proteomes" id="UP001187531"/>
    </source>
</evidence>
<dbReference type="InterPro" id="IPR018834">
    <property type="entry name" value="DNA/RNA-bd_Est1-type"/>
</dbReference>
<reference evidence="5" key="1">
    <citation type="submission" date="2023-07" db="EMBL/GenBank/DDBJ databases">
        <title>Chromosome-level genome assembly of Artemia franciscana.</title>
        <authorList>
            <person name="Jo E."/>
        </authorList>
    </citation>
    <scope>NUCLEOTIDE SEQUENCE</scope>
    <source>
        <tissue evidence="5">Whole body</tissue>
    </source>
</reference>
<feature type="domain" description="PIN" evidence="4">
    <location>
        <begin position="837"/>
        <end position="948"/>
    </location>
</feature>
<keyword evidence="1" id="KW-0866">Nonsense-mediated mRNA decay</keyword>
<feature type="compositionally biased region" description="Basic residues" evidence="2">
    <location>
        <begin position="614"/>
        <end position="623"/>
    </location>
</feature>
<evidence type="ECO:0000259" key="3">
    <source>
        <dbReference type="Pfam" id="PF10373"/>
    </source>
</evidence>
<dbReference type="SUPFAM" id="SSF48452">
    <property type="entry name" value="TPR-like"/>
    <property type="match status" value="1"/>
</dbReference>
<name>A0AA88HNI5_ARTSF</name>
<gene>
    <name evidence="5" type="ORF">QYM36_013864</name>
</gene>
<dbReference type="PANTHER" id="PTHR15696:SF7">
    <property type="entry name" value="NONSENSE-MEDIATED MRNA DECAY FACTOR"/>
    <property type="match status" value="1"/>
</dbReference>
<dbReference type="Pfam" id="PF10373">
    <property type="entry name" value="EST1_DNA_bind"/>
    <property type="match status" value="1"/>
</dbReference>
<dbReference type="Gene3D" id="3.10.10.10">
    <property type="entry name" value="HIV Type 1 Reverse Transcriptase, subunit A, domain 1"/>
    <property type="match status" value="1"/>
</dbReference>
<proteinExistence type="predicted"/>
<dbReference type="GO" id="GO:0071897">
    <property type="term" value="P:DNA biosynthetic process"/>
    <property type="evidence" value="ECO:0007669"/>
    <property type="project" value="UniProtKB-ARBA"/>
</dbReference>
<dbReference type="GO" id="GO:0070034">
    <property type="term" value="F:telomerase RNA binding"/>
    <property type="evidence" value="ECO:0007669"/>
    <property type="project" value="TreeGrafter"/>
</dbReference>
<dbReference type="Pfam" id="PF13638">
    <property type="entry name" value="PIN_4"/>
    <property type="match status" value="1"/>
</dbReference>
<dbReference type="Gene3D" id="1.25.40.10">
    <property type="entry name" value="Tetratricopeptide repeat domain"/>
    <property type="match status" value="1"/>
</dbReference>
<dbReference type="GO" id="GO:0000184">
    <property type="term" value="P:nuclear-transcribed mRNA catabolic process, nonsense-mediated decay"/>
    <property type="evidence" value="ECO:0007669"/>
    <property type="project" value="UniProtKB-KW"/>
</dbReference>
<protein>
    <submittedName>
        <fullName evidence="5">Uncharacterized protein</fullName>
    </submittedName>
</protein>
<dbReference type="InterPro" id="IPR043502">
    <property type="entry name" value="DNA/RNA_pol_sf"/>
</dbReference>